<comment type="caution">
    <text evidence="1">The sequence shown here is derived from an EMBL/GenBank/DDBJ whole genome shotgun (WGS) entry which is preliminary data.</text>
</comment>
<gene>
    <name evidence="1" type="ORF">Cboi01_000015400</name>
</gene>
<proteinExistence type="predicted"/>
<accession>A0ACB5TEW3</accession>
<evidence type="ECO:0000313" key="2">
    <source>
        <dbReference type="Proteomes" id="UP001165101"/>
    </source>
</evidence>
<name>A0ACB5TEW3_CANBO</name>
<evidence type="ECO:0000313" key="1">
    <source>
        <dbReference type="EMBL" id="GME87053.1"/>
    </source>
</evidence>
<organism evidence="1 2">
    <name type="scientific">Candida boidinii</name>
    <name type="common">Yeast</name>
    <dbReference type="NCBI Taxonomy" id="5477"/>
    <lineage>
        <taxon>Eukaryota</taxon>
        <taxon>Fungi</taxon>
        <taxon>Dikarya</taxon>
        <taxon>Ascomycota</taxon>
        <taxon>Saccharomycotina</taxon>
        <taxon>Pichiomycetes</taxon>
        <taxon>Pichiales</taxon>
        <taxon>Pichiaceae</taxon>
        <taxon>Ogataea</taxon>
        <taxon>Ogataea/Candida clade</taxon>
    </lineage>
</organism>
<protein>
    <submittedName>
        <fullName evidence="1">Unnamed protein product</fullName>
    </submittedName>
</protein>
<dbReference type="Proteomes" id="UP001165101">
    <property type="component" value="Unassembled WGS sequence"/>
</dbReference>
<reference evidence="1" key="1">
    <citation type="submission" date="2023-04" db="EMBL/GenBank/DDBJ databases">
        <title>Candida boidinii NBRC 1967.</title>
        <authorList>
            <person name="Ichikawa N."/>
            <person name="Sato H."/>
            <person name="Tonouchi N."/>
        </authorList>
    </citation>
    <scope>NUCLEOTIDE SEQUENCE</scope>
    <source>
        <strain evidence="1">NBRC 1967</strain>
    </source>
</reference>
<keyword evidence="2" id="KW-1185">Reference proteome</keyword>
<dbReference type="EMBL" id="BSXV01000036">
    <property type="protein sequence ID" value="GME87053.1"/>
    <property type="molecule type" value="Genomic_DNA"/>
</dbReference>
<sequence length="531" mass="58892">METRGARYTEANITDSLSSTAKSLHSSKTNLNSNKNMSILQTNLNSDLIRNPIAQQSYSQPTNPNTISAQGMYSYPYSEKSQSVNSSAMLQNQLGSSTPFSNSSYIQPKHSSAPQSMPLFNDQYQLNQKLWGNQISQQQNPVYYGSEPAGVNSSVNAAPGQMTHSSTVEQEQIPNYVASNLSYQYTPLANNNLVPIQQMQTTGSSAQSRLVTPGKSNDTFLNGSAQASETNYSISSSYPSANEVSRVGSNPSYQYYQENLVQQQQQPHYSQSLSSPSQYKASSVTQPSTIQDSQKRSLLHTTSLPEIRTTAISVESRSEQYVPSYMTGSERNTQAGIHQEQTQHQQALQSSILGQQSNLIPPGSNYMTPVNYALNSSIGGMPQQHQLIPSMIPYSSNPAAVAMGLGMSSGVNGIQMQLDMDKSKRKIKAQSLIRRTCPVCFKTFNRPSGLRIHMNTHTGEKPYQCKWKGCERVFSVRSNMKRHYKLHLKASAKHGNLHQNINDEDDDAEIHEEHDHSSHIHQETHNHSEAR</sequence>